<organism evidence="2 3">
    <name type="scientific">Massilia solisilvae</name>
    <dbReference type="NCBI Taxonomy" id="1811225"/>
    <lineage>
        <taxon>Bacteria</taxon>
        <taxon>Pseudomonadati</taxon>
        <taxon>Pseudomonadota</taxon>
        <taxon>Betaproteobacteria</taxon>
        <taxon>Burkholderiales</taxon>
        <taxon>Oxalobacteraceae</taxon>
        <taxon>Telluria group</taxon>
        <taxon>Massilia</taxon>
    </lineage>
</organism>
<dbReference type="InterPro" id="IPR011990">
    <property type="entry name" value="TPR-like_helical_dom_sf"/>
</dbReference>
<feature type="signal peptide" evidence="1">
    <location>
        <begin position="1"/>
        <end position="18"/>
    </location>
</feature>
<keyword evidence="1" id="KW-0732">Signal</keyword>
<keyword evidence="3" id="KW-1185">Reference proteome</keyword>
<comment type="caution">
    <text evidence="2">The sequence shown here is derived from an EMBL/GenBank/DDBJ whole genome shotgun (WGS) entry which is preliminary data.</text>
</comment>
<dbReference type="InterPro" id="IPR006597">
    <property type="entry name" value="Sel1-like"/>
</dbReference>
<dbReference type="Gene3D" id="1.25.40.10">
    <property type="entry name" value="Tetratricopeptide repeat domain"/>
    <property type="match status" value="1"/>
</dbReference>
<proteinExistence type="predicted"/>
<gene>
    <name evidence="2" type="ORF">NX773_03310</name>
</gene>
<dbReference type="SUPFAM" id="SSF81901">
    <property type="entry name" value="HCP-like"/>
    <property type="match status" value="1"/>
</dbReference>
<dbReference type="SMART" id="SM00671">
    <property type="entry name" value="SEL1"/>
    <property type="match status" value="1"/>
</dbReference>
<accession>A0ABT2BF95</accession>
<feature type="chain" id="PRO_5046349623" evidence="1">
    <location>
        <begin position="19"/>
        <end position="257"/>
    </location>
</feature>
<dbReference type="RefSeq" id="WP_258854950.1">
    <property type="nucleotide sequence ID" value="NZ_JANUGV010000001.1"/>
</dbReference>
<evidence type="ECO:0000313" key="2">
    <source>
        <dbReference type="EMBL" id="MCS0607194.1"/>
    </source>
</evidence>
<name>A0ABT2BF95_9BURK</name>
<dbReference type="Proteomes" id="UP001205861">
    <property type="component" value="Unassembled WGS sequence"/>
</dbReference>
<evidence type="ECO:0000256" key="1">
    <source>
        <dbReference type="SAM" id="SignalP"/>
    </source>
</evidence>
<evidence type="ECO:0000313" key="3">
    <source>
        <dbReference type="Proteomes" id="UP001205861"/>
    </source>
</evidence>
<sequence length="257" mass="28287">MRQYLFCLAMAVSGAAMADDLADVNKLLESKSYPQAIAMLTRLSDAGNAGAQLRLGQMYWYGEGVAVDRARADALFAKAAAAGNKEAQSALGMTAARQQHMGDIAYWTDKYDGADLVSGQFDCKAPVVPARSTTNQEIKTTNDTINAWKACYNGFVKNLNDVYPVGKRIPGEVADLMTDAEMEQAKRRLTEVYGRVGDKAKVAAQATLTAFDNWQKGTEDYVRQQNLETAQRMREAELARDNVNRNMPQPPKPVYVK</sequence>
<dbReference type="EMBL" id="JANUGV010000001">
    <property type="protein sequence ID" value="MCS0607194.1"/>
    <property type="molecule type" value="Genomic_DNA"/>
</dbReference>
<protein>
    <submittedName>
        <fullName evidence="2">Sel1 repeat family protein</fullName>
    </submittedName>
</protein>
<reference evidence="2 3" key="1">
    <citation type="submission" date="2022-08" db="EMBL/GenBank/DDBJ databases">
        <title>Reclassification of Massilia species as members of the genera Telluria, Duganella, Pseudoduganella, Mokoshia gen. nov. and Zemynaea gen. nov. using orthogonal and non-orthogonal genome-based approaches.</title>
        <authorList>
            <person name="Bowman J.P."/>
        </authorList>
    </citation>
    <scope>NUCLEOTIDE SEQUENCE [LARGE SCALE GENOMIC DNA]</scope>
    <source>
        <strain evidence="2 3">JCM 31607</strain>
    </source>
</reference>